<gene>
    <name evidence="2" type="primary">Necator_chrV.g19076</name>
    <name evidence="2" type="ORF">RB195_014284</name>
</gene>
<dbReference type="EMBL" id="JAVFWL010000005">
    <property type="protein sequence ID" value="KAK6755797.1"/>
    <property type="molecule type" value="Genomic_DNA"/>
</dbReference>
<feature type="compositionally biased region" description="Basic and acidic residues" evidence="1">
    <location>
        <begin position="71"/>
        <end position="80"/>
    </location>
</feature>
<reference evidence="2 3" key="1">
    <citation type="submission" date="2023-08" db="EMBL/GenBank/DDBJ databases">
        <title>A Necator americanus chromosomal reference genome.</title>
        <authorList>
            <person name="Ilik V."/>
            <person name="Petrzelkova K.J."/>
            <person name="Pardy F."/>
            <person name="Fuh T."/>
            <person name="Niatou-Singa F.S."/>
            <person name="Gouil Q."/>
            <person name="Baker L."/>
            <person name="Ritchie M.E."/>
            <person name="Jex A.R."/>
            <person name="Gazzola D."/>
            <person name="Li H."/>
            <person name="Toshio Fujiwara R."/>
            <person name="Zhan B."/>
            <person name="Aroian R.V."/>
            <person name="Pafco B."/>
            <person name="Schwarz E.M."/>
        </authorList>
    </citation>
    <scope>NUCLEOTIDE SEQUENCE [LARGE SCALE GENOMIC DNA]</scope>
    <source>
        <strain evidence="2 3">Aroian</strain>
        <tissue evidence="2">Whole animal</tissue>
    </source>
</reference>
<keyword evidence="3" id="KW-1185">Reference proteome</keyword>
<feature type="compositionally biased region" description="Polar residues" evidence="1">
    <location>
        <begin position="60"/>
        <end position="70"/>
    </location>
</feature>
<comment type="caution">
    <text evidence="2">The sequence shown here is derived from an EMBL/GenBank/DDBJ whole genome shotgun (WGS) entry which is preliminary data.</text>
</comment>
<evidence type="ECO:0000256" key="1">
    <source>
        <dbReference type="SAM" id="MobiDB-lite"/>
    </source>
</evidence>
<accession>A0ABR1DZE2</accession>
<name>A0ABR1DZE2_NECAM</name>
<protein>
    <submittedName>
        <fullName evidence="2">Uncharacterized protein</fullName>
    </submittedName>
</protein>
<feature type="region of interest" description="Disordered" evidence="1">
    <location>
        <begin position="60"/>
        <end position="80"/>
    </location>
</feature>
<sequence length="208" mass="23677">MLELHGRSLLNEFKRRARSPFAKCSSEAKEECQVEHYSRLDGHVLTSKPTNLWSAQLKQQHLTGEHSAQTNRDEGRCESAAHIRKKSNIRRYPANKMVEVMIERNGIVCSTQKTSCSLLLSSHSSLHPYPSNRPSQCLLDQSDTSFPKRKKDLVSTLRRGEINRSGGPTIWHAYVTKSATFCVAVFYAECLDKSLKMRDSRQLSKLQI</sequence>
<organism evidence="2 3">
    <name type="scientific">Necator americanus</name>
    <name type="common">Human hookworm</name>
    <dbReference type="NCBI Taxonomy" id="51031"/>
    <lineage>
        <taxon>Eukaryota</taxon>
        <taxon>Metazoa</taxon>
        <taxon>Ecdysozoa</taxon>
        <taxon>Nematoda</taxon>
        <taxon>Chromadorea</taxon>
        <taxon>Rhabditida</taxon>
        <taxon>Rhabditina</taxon>
        <taxon>Rhabditomorpha</taxon>
        <taxon>Strongyloidea</taxon>
        <taxon>Ancylostomatidae</taxon>
        <taxon>Bunostominae</taxon>
        <taxon>Necator</taxon>
    </lineage>
</organism>
<dbReference type="Proteomes" id="UP001303046">
    <property type="component" value="Unassembled WGS sequence"/>
</dbReference>
<evidence type="ECO:0000313" key="3">
    <source>
        <dbReference type="Proteomes" id="UP001303046"/>
    </source>
</evidence>
<proteinExistence type="predicted"/>
<evidence type="ECO:0000313" key="2">
    <source>
        <dbReference type="EMBL" id="KAK6755797.1"/>
    </source>
</evidence>